<organism evidence="1">
    <name type="scientific">marine sediment metagenome</name>
    <dbReference type="NCBI Taxonomy" id="412755"/>
    <lineage>
        <taxon>unclassified sequences</taxon>
        <taxon>metagenomes</taxon>
        <taxon>ecological metagenomes</taxon>
    </lineage>
</organism>
<comment type="caution">
    <text evidence="1">The sequence shown here is derived from an EMBL/GenBank/DDBJ whole genome shotgun (WGS) entry which is preliminary data.</text>
</comment>
<name>X1QMR1_9ZZZZ</name>
<proteinExistence type="predicted"/>
<sequence length="78" mass="9189">MPVISWLRRQKAKLGRYPEYKESKEMRDNFYQFAFAPEDIINDLEKRGFKLIDMKPYDGIKGLKDEVLVLKPLSAVPI</sequence>
<evidence type="ECO:0000313" key="1">
    <source>
        <dbReference type="EMBL" id="GAI52290.1"/>
    </source>
</evidence>
<dbReference type="EMBL" id="BARV01037586">
    <property type="protein sequence ID" value="GAI52290.1"/>
    <property type="molecule type" value="Genomic_DNA"/>
</dbReference>
<accession>X1QMR1</accession>
<gene>
    <name evidence="1" type="ORF">S06H3_58113</name>
</gene>
<reference evidence="1" key="1">
    <citation type="journal article" date="2014" name="Front. Microbiol.">
        <title>High frequency of phylogenetically diverse reductive dehalogenase-homologous genes in deep subseafloor sedimentary metagenomes.</title>
        <authorList>
            <person name="Kawai M."/>
            <person name="Futagami T."/>
            <person name="Toyoda A."/>
            <person name="Takaki Y."/>
            <person name="Nishi S."/>
            <person name="Hori S."/>
            <person name="Arai W."/>
            <person name="Tsubouchi T."/>
            <person name="Morono Y."/>
            <person name="Uchiyama I."/>
            <person name="Ito T."/>
            <person name="Fujiyama A."/>
            <person name="Inagaki F."/>
            <person name="Takami H."/>
        </authorList>
    </citation>
    <scope>NUCLEOTIDE SEQUENCE</scope>
    <source>
        <strain evidence="1">Expedition CK06-06</strain>
    </source>
</reference>
<protein>
    <submittedName>
        <fullName evidence="1">Uncharacterized protein</fullName>
    </submittedName>
</protein>
<dbReference type="AlphaFoldDB" id="X1QMR1"/>